<evidence type="ECO:0000313" key="9">
    <source>
        <dbReference type="EMBL" id="CAG9325375.1"/>
    </source>
</evidence>
<comment type="caution">
    <text evidence="9">The sequence shown here is derived from an EMBL/GenBank/DDBJ whole genome shotgun (WGS) entry which is preliminary data.</text>
</comment>
<gene>
    <name evidence="9" type="ORF">BSTOLATCC_MIC38633</name>
</gene>
<dbReference type="Gene3D" id="3.40.50.300">
    <property type="entry name" value="P-loop containing nucleotide triphosphate hydrolases"/>
    <property type="match status" value="1"/>
</dbReference>
<keyword evidence="10" id="KW-1185">Reference proteome</keyword>
<reference evidence="9" key="1">
    <citation type="submission" date="2021-09" db="EMBL/GenBank/DDBJ databases">
        <authorList>
            <consortium name="AG Swart"/>
            <person name="Singh M."/>
            <person name="Singh A."/>
            <person name="Seah K."/>
            <person name="Emmerich C."/>
        </authorList>
    </citation>
    <scope>NUCLEOTIDE SEQUENCE</scope>
    <source>
        <strain evidence="9">ATCC30299</strain>
    </source>
</reference>
<protein>
    <recommendedName>
        <fullName evidence="8">RZ-type domain-containing protein</fullName>
    </recommendedName>
</protein>
<dbReference type="Pfam" id="PF20173">
    <property type="entry name" value="ZnF_RZ-type"/>
    <property type="match status" value="1"/>
</dbReference>
<evidence type="ECO:0000256" key="7">
    <source>
        <dbReference type="SAM" id="MobiDB-lite"/>
    </source>
</evidence>
<sequence length="4582" mass="536068">MKRKTLKKLSKSKSKKDIKENPCSSDDSSPKEKPILALPALEEESKEPVIIPRNVILPSRDPEIPSQHVKEMQDLSHRALEGFQDIDEYDYTSIEILNNVQNHLEGSHHIYSLYKLNPEECIYNSLKLSKIGTDNKPIKFEKFLKFDYYCRYFDPNIKIFHVPFIPTDGWNGYIKIKLRFEDKNSDNFKENWEINEQARWINSKFNHCFIFGLEIVSKSFRLSTVTPDGESVTDPFQELSIYTDFLLNQDLVEAIPMLIEQFLAKYENAFTEFPKNANDFFRIIEEFMFRSPSLSIEHFRLLLSLISCIPHSLMQYTKVDFSQFLILLENTDKLQDLESSTYSLEGLVHLMVYTLMEKRENWCNILNCDLNSNLKFRILDHFLKDLRMLKIKLRQEDKRFILENISIFKWVEWIILFKNLAIDNLNCSEFLFILQNLMLEANDSLPQNELKELGDCFSSLINEYFQGYILKMNDVIEFFEVVYKLDKRFTCLLYSESIKSIIWSILNQDTEKMEFRLKCCQLIFTTYYDSFFSDDIYAARLSDRLMKDFNIPFYQICNIFSLRDPFFKLFEKWVDEIISKNRSIKSIISYFNKEMSQIMDNKNLDKMYWNFAEKLLLLCKKQKTQFLDCSQYFEESGNDSLRSAYIEVELRDENEKLAGEEMSDSQKKCRVLELFFKFKPTNKIIEVLVEKQLSIMKYEDSEWFNLFSKPDKQIAWISIISSYENYKEFEYAQSLINSLSEVGDRLAQGNIPLYEIDIIGKQSDNQKSIMINLLQGSERILRKEEKDYSRIIKNIIVKRNIIEKGFEAFGIFVNHFQDIMQDYEDIEEICKEFKKNYLSIKLANFIFPEKMETIIEISRELGSAINSYIFNNYYLAKCKRLLSSSLSKLDISTINSNCRISYKKMKENLSNLFSHPADYPMKKIIKMFSNIKKIDKEIRILITIEKSNEENTSTLTQCLKNYQQHENLINACNGMIDLKEITGEGDLHVLELCSEYIEFSYILKHSTIGEFLRNSARINSLFKDLSGPQKKALIETLQAIEKSKDLVLFLRDLSLEMVQNMKGNVNEYEIEFVSTETVLYLENLWYCIQDIRKSSSNFFDLCKLFESDRDDGKQFRLIPQQLLICAPQLCAITELHTDINCKEEAKKKQISEITKNSTFTIKFENDEYGIELTYPEIMRPYFSIADINELKCRAQLMIHTSHQSFDKQKDHLKYFPIFVDYANSINNIITCMNELYQNGYPVLEDKLRVSFSCNDGNYENVSQLEEEISDLYKVWEIDLSHSYLKHFCLTFLNGKQFWTIENYILNPNCDSRIEAQNILKFMGKSIAISAYRELITDGTPGERLENLGKVLDNTPNSDKQSFVLDQSAKSPTYQGEIILLDTTKYLNGIFSIYKYYMGSFPNASQILFCKSSTHWRELKSFLYRYFKDPCYNIYSLINCENLSQDNQAKFKALFDELYTLEHIKSGLAIITANSKCYLLQYFKDLTVPKVNRFSTNQFLNDEVINEFITAIDPNTRVITSSCAGLGKTKNLKYQASNDLINLITFPIGGDINYAEVCKMLSKLNITYERTILHLNISYTSNPSLLNEILINICLLRTLSASENIFVLDREYPIWIEIANTYGNSLFRSVEYLSFVTPRHLDRFNINHLIVDESMQIVGKYLKVYENKTIDDEDDVEIIDDLTKGDMIDLIQKHFITLQVGIEQITYTQLHIFMSILNRLLINFKRSPFSPEMIKKFKRDLEKNSLGDVAKEYSNMRTMILDCLLNSTKEFTTKYLTNVREIQERSSEQISRNQIDETNEISSLITKYQNNIKWESSNHFHLILLEDGSFIPIYRNPVHVPKNFKKLIFLQSRYNLSGKKLAKIIKLGKYDIEDYSKMTHVQLLNKLNTYNKTVELDKEYAEDEYVMTPDNFLKMNLIYLRVQSGLPVIIMGETGCGKTSLIQFLVQKVLGKPKRKRLTQDCLYNPIINEEIKGEEAEHEKSQFAKINIHAGTTSKDIREKMAELIARAESIEEKLWVFFDEFNTTDSIGMICEIMCERTLDGNPLPSNLAFLGACNPYRVSSKKGMQQNIGIQKSRRSQNEDKLVHIVKPLPETMIDYVWDFGTLTHEDARVYIWTMLNQIQSLYKELFVDIICVAHKHFQETEDVSSVSLRDVSRFIDLFLWFRESICDRKRELIRKFPKMEKYYSNDKEIEISAGILAFAHCYYLRIASDDDRQSFLHKISDSLCKPDLINVQKITEIIETEQNDYISRMDLPKGTALNNALRENIFTIIPCVVNKIPVFICGKPGSSKSLSVQLIFANLRGKKSNDPYFRTLPELAMVHFQGSETCKSEGIIEVFEKAGRYPKVGHEVLPVIVFDEIGLAELSKHNPLKVLHSYLEKENINIGFIGISNWRLDASKMNRALYLARPDPDEKDLKFTALSIYHSYTDNEIYVPVIINLAKSYMGLKQQIQETINANFYGLRDFYHLIKNVSEKFAKQSPSTSEDILKYVKIAIERNFGGTRYGTSIMCTLFNEYYKINLPELNTRTLDLIKDNLEDPNARYLMLIGKPDIATFILDKYLDQHNDRRIIIGSNLANDVSQDNYGFECLNDIIIYMELGISIILKDMNHIYSSLYDLFNQSFAIQGVENCERKYCKISLGANFNPSCYVHPKFHAITLISPDDVEKADAPFLNRFEKHYLSIDTLLNKKQTNLLEKLEDWINSFFMINEQEIVSFTKNHLFPIYNRETLALLILFNSQGKKKETLEKCKNILLEIAPSDILILLELISIDPDLKENIKNAWKELHCINFQDTIKSMIEDASEFDKLIAFTYDKRISGKFFNTNDDEKIVIKEMISFNSKQDLTKELNAFYQNKDQKVFILEVDFGEECNHLPLVKFLIDKLNSENSKSNKKFCILIRIRRNIKYNSNIMLFESWKMKMFDRLYPDSFEATDEIISKNTKSLILADNIFNFEKKIELLAEKCVLSFKIEITAENEDKFSSYLNDLIKTIGSDPEISSYFKEKIWKYLQIINIKKDWKEEIFLNSKIIDDSANLHEAISEVLGMEIESALQLIIYVLEEKSALLSYVQPFGSYYAQFNNFRKQIWLDIFKSLTVDNNIGLQRLNQGNLLKYEYELYFPFSRMDYKVVKDAFNLYKISEMNKNPIQTSFEKFDEKYNKKSIYKKAIDFNGEHFLLQDLYFNDLVSIYLKENLLSLDHKKMILILLNIVFHDDELFEEKLISFMQIAELGVLLCNAIDVLPELTVSVTPVLENILIDIDSFEAGKDENQKIWKTALNSVYKMLIGNMQPHLFNSHEFNVLEYSNKAEKMYYLLTEIELKERASIDSLDFLEFWVLFSKLIAKNNGKWEILLNLSFQAPEINIERTSEIFTDEFANTVFRIVENRYRNSSEYYKFMGSFLKLLVNHKPHYIANIAEELENEEFWQYSTKIMNIITSRSKIKNSIEKLKKNILDDTNADFELISNNYLEEIERALSNQRICSKFGIILSDNLETLVKDRDQDDQEDEYYRRKLCEEEKIFNYFLRTAKNRDINFSNVKQLVSLIMVKSYLDIYCFVVAKKMIISNKENEIINNIGTIVSESDIGDTLKMHCLKKILLITKCDLSTFIQEYPNLIWINRIKELDEEKQPQMKLNLESFLVFPRISEIYKNNIKCLRNILNKVGDQNENDRILNEIESPEQKLALGIAFLNEIFSIYSKEKEMNKNIIIWFNLKEDAIRTTLGQEFYQLFFCYINNFPVNSDLRLEVNTSELDLHRILTILGIFTVALSYSQRRNPISSLFFNENGTIDNLIERFNSRFIFGAEPNPLHKYTQEIYDNFESFITDTWSKKYSKGSTYKCSSDCDYIYIVTKCGGPTQESECPFCGRKIGGTRHKLVEREGHVNLYHREAYDFIKNAVIRHRREADAGLKFFGSLIGDISSVRNLKPASYLAQHFVLSSVIFALNQLGSIDSTTLEVLINPSHLQESGYGCLRRSVKLDYEKLLELSGSNSGHLWEYKIISNLDELLSECDFDPLSSNMRDVFEIQFENKLIIPNLNPQNSILEYSTLLRNHYEIQYSFKDYVNEIISLNNDKNYPYIELFRTKDKPSLENMRNQFLLNQSAKEFRLISIYLENSEEIEKIESLYPIIEFTNKLLDIYNHKILRSDALNITIGEAINNHSELQPLFKKFLEAWEAKGIDNLHYGCKDLSPINFDIKSPLSYFLVDNKALGAGMYMAAALNELAEIQNKYLSQINSIISNNSRDREEQKKITEYPLQKLRQQNIISFHIDDSDLLRVCSFSNPIYGKGREIIYDFERMQKLLTKKLLLAKMIDTTRLDLIQYQFELLNTTSEESGLLLEIKEIIPQKALGAESLHSIELFFSELERSARMNYSMALKDIYTSFNYVICYLRYSKGKNDYSIRDFCKELNSSGISTHLKDSTRISEIKLEYVISLYQIVEARYFPFTKGFINPEYKQVDKANLVEASIVELINMCDQRPQFYPTKFQIEDALMRFIIRNSTADLQPGDKLSTYISRYDFWDISVEQWKIDSLSEVFPSLIEISHSLRAYEFLYAKNHNIITNRTETSQIRQAAAARRRVPRQRESINWDEGRD</sequence>
<evidence type="ECO:0000313" key="10">
    <source>
        <dbReference type="Proteomes" id="UP001162131"/>
    </source>
</evidence>
<evidence type="ECO:0000256" key="3">
    <source>
        <dbReference type="ARBA" id="ARBA00022723"/>
    </source>
</evidence>
<keyword evidence="5" id="KW-0862">Zinc</keyword>
<organism evidence="9 10">
    <name type="scientific">Blepharisma stoltei</name>
    <dbReference type="NCBI Taxonomy" id="1481888"/>
    <lineage>
        <taxon>Eukaryota</taxon>
        <taxon>Sar</taxon>
        <taxon>Alveolata</taxon>
        <taxon>Ciliophora</taxon>
        <taxon>Postciliodesmatophora</taxon>
        <taxon>Heterotrichea</taxon>
        <taxon>Heterotrichida</taxon>
        <taxon>Blepharismidae</taxon>
        <taxon>Blepharisma</taxon>
    </lineage>
</organism>
<dbReference type="InterPro" id="IPR031248">
    <property type="entry name" value="RNF213"/>
</dbReference>
<dbReference type="PROSITE" id="PS51981">
    <property type="entry name" value="ZF_RZ"/>
    <property type="match status" value="1"/>
</dbReference>
<evidence type="ECO:0000259" key="8">
    <source>
        <dbReference type="PROSITE" id="PS51981"/>
    </source>
</evidence>
<evidence type="ECO:0000256" key="1">
    <source>
        <dbReference type="ARBA" id="ARBA00004496"/>
    </source>
</evidence>
<dbReference type="InterPro" id="IPR046439">
    <property type="entry name" value="ZF_RZ_dom"/>
</dbReference>
<name>A0AAU9JDL6_9CILI</name>
<dbReference type="InterPro" id="IPR003593">
    <property type="entry name" value="AAA+_ATPase"/>
</dbReference>
<dbReference type="GO" id="GO:0002376">
    <property type="term" value="P:immune system process"/>
    <property type="evidence" value="ECO:0007669"/>
    <property type="project" value="UniProtKB-KW"/>
</dbReference>
<keyword evidence="4" id="KW-0863">Zinc-finger</keyword>
<keyword evidence="6" id="KW-0391">Immunity</keyword>
<dbReference type="GO" id="GO:0005737">
    <property type="term" value="C:cytoplasm"/>
    <property type="evidence" value="ECO:0007669"/>
    <property type="project" value="UniProtKB-SubCell"/>
</dbReference>
<dbReference type="GO" id="GO:0008270">
    <property type="term" value="F:zinc ion binding"/>
    <property type="evidence" value="ECO:0007669"/>
    <property type="project" value="UniProtKB-KW"/>
</dbReference>
<dbReference type="SMART" id="SM00382">
    <property type="entry name" value="AAA"/>
    <property type="match status" value="2"/>
</dbReference>
<dbReference type="GO" id="GO:0016887">
    <property type="term" value="F:ATP hydrolysis activity"/>
    <property type="evidence" value="ECO:0007669"/>
    <property type="project" value="InterPro"/>
</dbReference>
<dbReference type="EMBL" id="CAJZBQ010000038">
    <property type="protein sequence ID" value="CAG9325375.1"/>
    <property type="molecule type" value="Genomic_DNA"/>
</dbReference>
<evidence type="ECO:0000256" key="2">
    <source>
        <dbReference type="ARBA" id="ARBA00022490"/>
    </source>
</evidence>
<evidence type="ECO:0000256" key="5">
    <source>
        <dbReference type="ARBA" id="ARBA00022833"/>
    </source>
</evidence>
<evidence type="ECO:0000256" key="4">
    <source>
        <dbReference type="ARBA" id="ARBA00022771"/>
    </source>
</evidence>
<dbReference type="GO" id="GO:0004842">
    <property type="term" value="F:ubiquitin-protein transferase activity"/>
    <property type="evidence" value="ECO:0007669"/>
    <property type="project" value="InterPro"/>
</dbReference>
<feature type="compositionally biased region" description="Basic and acidic residues" evidence="7">
    <location>
        <begin position="4570"/>
        <end position="4582"/>
    </location>
</feature>
<keyword evidence="3" id="KW-0479">Metal-binding</keyword>
<dbReference type="InterPro" id="IPR027417">
    <property type="entry name" value="P-loop_NTPase"/>
</dbReference>
<accession>A0AAU9JDL6</accession>
<feature type="region of interest" description="Disordered" evidence="7">
    <location>
        <begin position="4563"/>
        <end position="4582"/>
    </location>
</feature>
<dbReference type="SUPFAM" id="SSF52540">
    <property type="entry name" value="P-loop containing nucleoside triphosphate hydrolases"/>
    <property type="match status" value="2"/>
</dbReference>
<feature type="compositionally biased region" description="Basic residues" evidence="7">
    <location>
        <begin position="1"/>
        <end position="14"/>
    </location>
</feature>
<evidence type="ECO:0000256" key="6">
    <source>
        <dbReference type="ARBA" id="ARBA00022859"/>
    </source>
</evidence>
<proteinExistence type="predicted"/>
<dbReference type="PANTHER" id="PTHR22605">
    <property type="entry name" value="RZ-TYPE DOMAIN-CONTAINING PROTEIN"/>
    <property type="match status" value="1"/>
</dbReference>
<feature type="domain" description="RZ-type" evidence="8">
    <location>
        <begin position="3807"/>
        <end position="3884"/>
    </location>
</feature>
<dbReference type="Proteomes" id="UP001162131">
    <property type="component" value="Unassembled WGS sequence"/>
</dbReference>
<dbReference type="PANTHER" id="PTHR22605:SF1">
    <property type="entry name" value="RZ-TYPE DOMAIN-CONTAINING PROTEIN"/>
    <property type="match status" value="1"/>
</dbReference>
<comment type="subcellular location">
    <subcellularLocation>
        <location evidence="1">Cytoplasm</location>
    </subcellularLocation>
</comment>
<keyword evidence="2" id="KW-0963">Cytoplasm</keyword>
<feature type="region of interest" description="Disordered" evidence="7">
    <location>
        <begin position="1"/>
        <end position="39"/>
    </location>
</feature>